<dbReference type="EMBL" id="AP018930">
    <property type="protein sequence ID" value="BBG27171.1"/>
    <property type="molecule type" value="Genomic_DNA"/>
</dbReference>
<feature type="domain" description="Brix" evidence="1">
    <location>
        <begin position="6"/>
        <end position="168"/>
    </location>
</feature>
<reference evidence="2 4" key="2">
    <citation type="journal article" date="2020" name="Int. J. Syst. Evol. Microbiol.">
        <title>Sulfuracidifex tepidarius gen. nov., sp. nov. and transfer of Sulfolobus metallicus Huber and Stetter 1992 to the genus Sulfuracidifex as Sulfuracidifex metallicus comb. nov.</title>
        <authorList>
            <person name="Itoh T."/>
            <person name="Miura T."/>
            <person name="Sakai H.D."/>
            <person name="Kato S."/>
            <person name="Ohkuma M."/>
            <person name="Takashina T."/>
        </authorList>
    </citation>
    <scope>NUCLEOTIDE SEQUENCE [LARGE SCALE GENOMIC DNA]</scope>
    <source>
        <strain evidence="2 4">IC-006</strain>
        <strain evidence="3">IC-007</strain>
    </source>
</reference>
<accession>A0A510E3T4</accession>
<dbReference type="EMBL" id="AP018929">
    <property type="protein sequence ID" value="BBG24413.1"/>
    <property type="molecule type" value="Genomic_DNA"/>
</dbReference>
<evidence type="ECO:0000313" key="5">
    <source>
        <dbReference type="Proteomes" id="UP000325030"/>
    </source>
</evidence>
<gene>
    <name evidence="2" type="ORF">IC006_1725</name>
    <name evidence="3" type="ORF">IC007_1703</name>
</gene>
<dbReference type="SMART" id="SM00879">
    <property type="entry name" value="Brix"/>
    <property type="match status" value="1"/>
</dbReference>
<evidence type="ECO:0000313" key="3">
    <source>
        <dbReference type="EMBL" id="BBG27171.1"/>
    </source>
</evidence>
<dbReference type="GO" id="GO:0019843">
    <property type="term" value="F:rRNA binding"/>
    <property type="evidence" value="ECO:0007669"/>
    <property type="project" value="InterPro"/>
</dbReference>
<evidence type="ECO:0000313" key="2">
    <source>
        <dbReference type="EMBL" id="BBG24413.1"/>
    </source>
</evidence>
<dbReference type="Proteomes" id="UP000325030">
    <property type="component" value="Chromosome"/>
</dbReference>
<dbReference type="InterPro" id="IPR007109">
    <property type="entry name" value="Brix"/>
</dbReference>
<protein>
    <submittedName>
        <fullName evidence="2">Brix domain-containing ribosomal biogenesis protein</fullName>
    </submittedName>
</protein>
<dbReference type="SUPFAM" id="SSF52954">
    <property type="entry name" value="Class II aaRS ABD-related"/>
    <property type="match status" value="1"/>
</dbReference>
<dbReference type="KEGG" id="step:IC006_1725"/>
<dbReference type="GO" id="GO:0006364">
    <property type="term" value="P:rRNA processing"/>
    <property type="evidence" value="ECO:0007669"/>
    <property type="project" value="InterPro"/>
</dbReference>
<dbReference type="AlphaFoldDB" id="A0A510DW12"/>
<reference evidence="5" key="1">
    <citation type="submission" date="2018-09" db="EMBL/GenBank/DDBJ databases">
        <title>Complete Genome Sequencing of Sulfolobus sp. JCM 16834.</title>
        <authorList>
            <person name="Kato S."/>
            <person name="Itoh T."/>
            <person name="Ohkuma M."/>
        </authorList>
    </citation>
    <scope>NUCLEOTIDE SEQUENCE [LARGE SCALE GENOMIC DNA]</scope>
    <source>
        <strain evidence="5">IC-007</strain>
    </source>
</reference>
<sequence>MHTHRIKLIFTTSRDAGSRVRSLENYLSLIFPDSIKLNRGRSSLESIMRTSQRLGANFLCIIESKMGNPSALKLFSLDNFELKYFFDIAGLSLLSDRNERSPHYNYRGVCIDSIEDGCERVKWFMIDMGASVLCESASVKVKVHKEDDDCIVRFNEDESKTIMSLTLR</sequence>
<name>A0A510DW12_9CREN</name>
<keyword evidence="4" id="KW-1185">Reference proteome</keyword>
<dbReference type="STRING" id="1294262.GCA_001316085_00293"/>
<evidence type="ECO:0000313" key="4">
    <source>
        <dbReference type="Proteomes" id="UP000322983"/>
    </source>
</evidence>
<dbReference type="PROSITE" id="PS50833">
    <property type="entry name" value="BRIX"/>
    <property type="match status" value="1"/>
</dbReference>
<accession>A0A510DW12</accession>
<evidence type="ECO:0000259" key="1">
    <source>
        <dbReference type="PROSITE" id="PS50833"/>
    </source>
</evidence>
<dbReference type="Gene3D" id="3.40.50.10480">
    <property type="entry name" value="Probable brix-domain ribosomal biogenesis protein"/>
    <property type="match status" value="1"/>
</dbReference>
<organism evidence="2 4">
    <name type="scientific">Sulfuracidifex tepidarius</name>
    <dbReference type="NCBI Taxonomy" id="1294262"/>
    <lineage>
        <taxon>Archaea</taxon>
        <taxon>Thermoproteota</taxon>
        <taxon>Thermoprotei</taxon>
        <taxon>Sulfolobales</taxon>
        <taxon>Sulfolobaceae</taxon>
        <taxon>Sulfuracidifex</taxon>
    </lineage>
</organism>
<proteinExistence type="predicted"/>
<dbReference type="Proteomes" id="UP000322983">
    <property type="component" value="Chromosome"/>
</dbReference>